<keyword evidence="3" id="KW-0472">Membrane</keyword>
<dbReference type="RefSeq" id="XP_055882788.1">
    <property type="nucleotide sequence ID" value="XM_056026813.1"/>
</dbReference>
<dbReference type="SUPFAM" id="SSF57424">
    <property type="entry name" value="LDL receptor-like module"/>
    <property type="match status" value="1"/>
</dbReference>
<evidence type="ECO:0000313" key="5">
    <source>
        <dbReference type="RefSeq" id="XP_055882788.1"/>
    </source>
</evidence>
<name>A0A9W3A6J5_BIOGL</name>
<protein>
    <submittedName>
        <fullName evidence="5">Uncharacterized protein LOC106056439 isoform X1</fullName>
    </submittedName>
</protein>
<dbReference type="InterPro" id="IPR023415">
    <property type="entry name" value="LDLR_class-A_CS"/>
</dbReference>
<evidence type="ECO:0000256" key="1">
    <source>
        <dbReference type="ARBA" id="ARBA00023157"/>
    </source>
</evidence>
<dbReference type="Proteomes" id="UP001165740">
    <property type="component" value="Chromosome 4"/>
</dbReference>
<dbReference type="InterPro" id="IPR002172">
    <property type="entry name" value="LDrepeatLR_classA_rpt"/>
</dbReference>
<gene>
    <name evidence="5" type="primary">LOC106056439</name>
</gene>
<keyword evidence="4" id="KW-1185">Reference proteome</keyword>
<dbReference type="SMART" id="SM00192">
    <property type="entry name" value="LDLa"/>
    <property type="match status" value="1"/>
</dbReference>
<feature type="transmembrane region" description="Helical" evidence="3">
    <location>
        <begin position="31"/>
        <end position="48"/>
    </location>
</feature>
<feature type="disulfide bond" evidence="2">
    <location>
        <begin position="241"/>
        <end position="256"/>
    </location>
</feature>
<dbReference type="InterPro" id="IPR036055">
    <property type="entry name" value="LDL_receptor-like_sf"/>
</dbReference>
<keyword evidence="3" id="KW-0812">Transmembrane</keyword>
<comment type="caution">
    <text evidence="2">Lacks conserved residue(s) required for the propagation of feature annotation.</text>
</comment>
<keyword evidence="1 2" id="KW-1015">Disulfide bond</keyword>
<evidence type="ECO:0000256" key="2">
    <source>
        <dbReference type="PROSITE-ProRule" id="PRU00124"/>
    </source>
</evidence>
<sequence>MGVVENLYYIYNCSILQSKKLHKTMCGSQEIVLISCSVLAVISLLYLWNFDDNKRSVQGILKKHSGCFSRQNNRCFQNYLNREGDVDSEDVQCLLITVYLKCIFNGCNYKMATLRKSLVQDIEKDLAELNIECDFRFRSYRAMCVYAEDECNKELYKNMRNNQEMVCSYFSEWFKCYFKACPKSEKNQIDIIRKKENSLHEANYNCDFDYRSNTVTKYDCTDKNNLFQCTSRECIHKDFICDGVKDCTDGSDEQYCRRQPKLTQERCAHTMSRRRTALEGRRRISPQDVNHILKESAT</sequence>
<dbReference type="Pfam" id="PF00057">
    <property type="entry name" value="Ldl_recept_a"/>
    <property type="match status" value="1"/>
</dbReference>
<reference evidence="5" key="1">
    <citation type="submission" date="2025-08" db="UniProtKB">
        <authorList>
            <consortium name="RefSeq"/>
        </authorList>
    </citation>
    <scope>IDENTIFICATION</scope>
</reference>
<dbReference type="Gene3D" id="4.10.400.10">
    <property type="entry name" value="Low-density Lipoprotein Receptor"/>
    <property type="match status" value="1"/>
</dbReference>
<feature type="disulfide bond" evidence="2">
    <location>
        <begin position="229"/>
        <end position="247"/>
    </location>
</feature>
<dbReference type="OrthoDB" id="2019384at2759"/>
<dbReference type="GeneID" id="106056439"/>
<accession>A0A9W3A6J5</accession>
<dbReference type="PROSITE" id="PS50068">
    <property type="entry name" value="LDLRA_2"/>
    <property type="match status" value="1"/>
</dbReference>
<organism evidence="4 5">
    <name type="scientific">Biomphalaria glabrata</name>
    <name type="common">Bloodfluke planorb</name>
    <name type="synonym">Freshwater snail</name>
    <dbReference type="NCBI Taxonomy" id="6526"/>
    <lineage>
        <taxon>Eukaryota</taxon>
        <taxon>Metazoa</taxon>
        <taxon>Spiralia</taxon>
        <taxon>Lophotrochozoa</taxon>
        <taxon>Mollusca</taxon>
        <taxon>Gastropoda</taxon>
        <taxon>Heterobranchia</taxon>
        <taxon>Euthyneura</taxon>
        <taxon>Panpulmonata</taxon>
        <taxon>Hygrophila</taxon>
        <taxon>Lymnaeoidea</taxon>
        <taxon>Planorbidae</taxon>
        <taxon>Biomphalaria</taxon>
    </lineage>
</organism>
<proteinExistence type="predicted"/>
<dbReference type="PROSITE" id="PS01209">
    <property type="entry name" value="LDLRA_1"/>
    <property type="match status" value="1"/>
</dbReference>
<evidence type="ECO:0000313" key="4">
    <source>
        <dbReference type="Proteomes" id="UP001165740"/>
    </source>
</evidence>
<evidence type="ECO:0000256" key="3">
    <source>
        <dbReference type="SAM" id="Phobius"/>
    </source>
</evidence>
<keyword evidence="3" id="KW-1133">Transmembrane helix</keyword>
<dbReference type="CDD" id="cd00112">
    <property type="entry name" value="LDLa"/>
    <property type="match status" value="1"/>
</dbReference>
<dbReference type="AlphaFoldDB" id="A0A9W3A6J5"/>